<dbReference type="EMBL" id="CAKMRJ010005745">
    <property type="protein sequence ID" value="CAH1452766.1"/>
    <property type="molecule type" value="Genomic_DNA"/>
</dbReference>
<keyword evidence="2" id="KW-1185">Reference proteome</keyword>
<dbReference type="Proteomes" id="UP001157418">
    <property type="component" value="Unassembled WGS sequence"/>
</dbReference>
<name>A0AAU9PSZ5_9ASTR</name>
<protein>
    <submittedName>
        <fullName evidence="1">Uncharacterized protein</fullName>
    </submittedName>
</protein>
<proteinExistence type="predicted"/>
<comment type="caution">
    <text evidence="1">The sequence shown here is derived from an EMBL/GenBank/DDBJ whole genome shotgun (WGS) entry which is preliminary data.</text>
</comment>
<accession>A0AAU9PSZ5</accession>
<reference evidence="1 2" key="1">
    <citation type="submission" date="2022-01" db="EMBL/GenBank/DDBJ databases">
        <authorList>
            <person name="Xiong W."/>
            <person name="Schranz E."/>
        </authorList>
    </citation>
    <scope>NUCLEOTIDE SEQUENCE [LARGE SCALE GENOMIC DNA]</scope>
</reference>
<gene>
    <name evidence="1" type="ORF">LVIROSA_LOCUS38054</name>
</gene>
<dbReference type="AlphaFoldDB" id="A0AAU9PSZ5"/>
<evidence type="ECO:0000313" key="1">
    <source>
        <dbReference type="EMBL" id="CAH1452766.1"/>
    </source>
</evidence>
<organism evidence="1 2">
    <name type="scientific">Lactuca virosa</name>
    <dbReference type="NCBI Taxonomy" id="75947"/>
    <lineage>
        <taxon>Eukaryota</taxon>
        <taxon>Viridiplantae</taxon>
        <taxon>Streptophyta</taxon>
        <taxon>Embryophyta</taxon>
        <taxon>Tracheophyta</taxon>
        <taxon>Spermatophyta</taxon>
        <taxon>Magnoliopsida</taxon>
        <taxon>eudicotyledons</taxon>
        <taxon>Gunneridae</taxon>
        <taxon>Pentapetalae</taxon>
        <taxon>asterids</taxon>
        <taxon>campanulids</taxon>
        <taxon>Asterales</taxon>
        <taxon>Asteraceae</taxon>
        <taxon>Cichorioideae</taxon>
        <taxon>Cichorieae</taxon>
        <taxon>Lactucinae</taxon>
        <taxon>Lactuca</taxon>
    </lineage>
</organism>
<evidence type="ECO:0000313" key="2">
    <source>
        <dbReference type="Proteomes" id="UP001157418"/>
    </source>
</evidence>
<sequence>MTQQRKKVEKESTPESSSLTVRATTMLAVPSSIFGGSNGAPTFPAAATDFVITCKGNVGGARWWFGNARRQGSRRNRAAGLGDVTGG</sequence>